<dbReference type="EMBL" id="JAVXUO010000422">
    <property type="protein sequence ID" value="KAK2992285.1"/>
    <property type="molecule type" value="Genomic_DNA"/>
</dbReference>
<reference evidence="4" key="1">
    <citation type="submission" date="2022-12" db="EMBL/GenBank/DDBJ databases">
        <title>Draft genome assemblies for two species of Escallonia (Escalloniales).</title>
        <authorList>
            <person name="Chanderbali A."/>
            <person name="Dervinis C."/>
            <person name="Anghel I."/>
            <person name="Soltis D."/>
            <person name="Soltis P."/>
            <person name="Zapata F."/>
        </authorList>
    </citation>
    <scope>NUCLEOTIDE SEQUENCE</scope>
    <source>
        <strain evidence="4">UCBG92.1500</strain>
        <tissue evidence="4">Leaf</tissue>
    </source>
</reference>
<sequence length="319" mass="35095">MDTSKSEVLHDVPPYIRAYKDGTVERLVGYEVVPATLDPETGVSSKDIVIMPETGVSARLYRPKSTPTGEKLPLVVYFHGGAFCIASSQEPKYHASLNRLVAEANAVLVSVDYRLVPEHPLPAAYEDAWQAIQWVASHASGGGAEAYLKEGVDFGRVFLAGDSAGATLAHHTAIRAGKAGQELGLKLRGMVMIFPYFWGKEPIGLEVTDPFRKAMVDNWWAFVCPSDRGSDDPLINPFADGAPALEGLACNRVIVCVAEKDILRDRGRLYHEKLAKSGWQGEAEMVEIQGEDHVFHIFEPDSEKARDMVKRLASFIKRE</sequence>
<dbReference type="Gene3D" id="3.40.50.1820">
    <property type="entry name" value="alpha/beta hydrolase"/>
    <property type="match status" value="1"/>
</dbReference>
<evidence type="ECO:0000256" key="2">
    <source>
        <dbReference type="PROSITE-ProRule" id="PRU10038"/>
    </source>
</evidence>
<dbReference type="InterPro" id="IPR050466">
    <property type="entry name" value="Carboxylest/Gibb_receptor"/>
</dbReference>
<evidence type="ECO:0000259" key="3">
    <source>
        <dbReference type="Pfam" id="PF07859"/>
    </source>
</evidence>
<comment type="similarity">
    <text evidence="1">Belongs to the 'GDXG' lipolytic enzyme family.</text>
</comment>
<dbReference type="GO" id="GO:0016787">
    <property type="term" value="F:hydrolase activity"/>
    <property type="evidence" value="ECO:0007669"/>
    <property type="project" value="InterPro"/>
</dbReference>
<evidence type="ECO:0000256" key="1">
    <source>
        <dbReference type="ARBA" id="ARBA00010515"/>
    </source>
</evidence>
<dbReference type="Proteomes" id="UP001187471">
    <property type="component" value="Unassembled WGS sequence"/>
</dbReference>
<proteinExistence type="inferred from homology"/>
<dbReference type="InterPro" id="IPR033140">
    <property type="entry name" value="Lipase_GDXG_put_SER_AS"/>
</dbReference>
<dbReference type="AlphaFoldDB" id="A0AA88RYW2"/>
<dbReference type="PROSITE" id="PS01174">
    <property type="entry name" value="LIPASE_GDXG_SER"/>
    <property type="match status" value="1"/>
</dbReference>
<protein>
    <recommendedName>
        <fullName evidence="3">Alpha/beta hydrolase fold-3 domain-containing protein</fullName>
    </recommendedName>
</protein>
<organism evidence="4 5">
    <name type="scientific">Escallonia rubra</name>
    <dbReference type="NCBI Taxonomy" id="112253"/>
    <lineage>
        <taxon>Eukaryota</taxon>
        <taxon>Viridiplantae</taxon>
        <taxon>Streptophyta</taxon>
        <taxon>Embryophyta</taxon>
        <taxon>Tracheophyta</taxon>
        <taxon>Spermatophyta</taxon>
        <taxon>Magnoliopsida</taxon>
        <taxon>eudicotyledons</taxon>
        <taxon>Gunneridae</taxon>
        <taxon>Pentapetalae</taxon>
        <taxon>asterids</taxon>
        <taxon>campanulids</taxon>
        <taxon>Escalloniales</taxon>
        <taxon>Escalloniaceae</taxon>
        <taxon>Escallonia</taxon>
    </lineage>
</organism>
<feature type="active site" evidence="2">
    <location>
        <position position="163"/>
    </location>
</feature>
<feature type="domain" description="Alpha/beta hydrolase fold-3" evidence="3">
    <location>
        <begin position="75"/>
        <end position="296"/>
    </location>
</feature>
<dbReference type="InterPro" id="IPR029058">
    <property type="entry name" value="AB_hydrolase_fold"/>
</dbReference>
<dbReference type="SUPFAM" id="SSF53474">
    <property type="entry name" value="alpha/beta-Hydrolases"/>
    <property type="match status" value="1"/>
</dbReference>
<evidence type="ECO:0000313" key="5">
    <source>
        <dbReference type="Proteomes" id="UP001187471"/>
    </source>
</evidence>
<gene>
    <name evidence="4" type="ORF">RJ640_020278</name>
</gene>
<dbReference type="Pfam" id="PF07859">
    <property type="entry name" value="Abhydrolase_3"/>
    <property type="match status" value="1"/>
</dbReference>
<keyword evidence="5" id="KW-1185">Reference proteome</keyword>
<name>A0AA88RYW2_9ASTE</name>
<dbReference type="PANTHER" id="PTHR23024">
    <property type="entry name" value="ARYLACETAMIDE DEACETYLASE"/>
    <property type="match status" value="1"/>
</dbReference>
<accession>A0AA88RYW2</accession>
<comment type="caution">
    <text evidence="4">The sequence shown here is derived from an EMBL/GenBank/DDBJ whole genome shotgun (WGS) entry which is preliminary data.</text>
</comment>
<evidence type="ECO:0000313" key="4">
    <source>
        <dbReference type="EMBL" id="KAK2992285.1"/>
    </source>
</evidence>
<dbReference type="InterPro" id="IPR013094">
    <property type="entry name" value="AB_hydrolase_3"/>
</dbReference>
<dbReference type="PANTHER" id="PTHR23024:SF577">
    <property type="entry name" value="CARBOXYLESTERASE 2-RELATED"/>
    <property type="match status" value="1"/>
</dbReference>